<feature type="signal peptide" evidence="2">
    <location>
        <begin position="1"/>
        <end position="23"/>
    </location>
</feature>
<dbReference type="KEGG" id="goq:ACH46_02550"/>
<dbReference type="PROSITE" id="PS51257">
    <property type="entry name" value="PROKAR_LIPOPROTEIN"/>
    <property type="match status" value="1"/>
</dbReference>
<dbReference type="RefSeq" id="WP_062391549.1">
    <property type="nucleotide sequence ID" value="NZ_CP011853.1"/>
</dbReference>
<comment type="similarity">
    <text evidence="1">Belongs to the bacterial solute-binding protein 8 family.</text>
</comment>
<reference evidence="5" key="1">
    <citation type="submission" date="2015-06" db="EMBL/GenBank/DDBJ databases">
        <title>Complete genome sequence and metabolic analysis of phthalate degradation pathway in Gordonia sp. QH-11.</title>
        <authorList>
            <person name="Jin D."/>
            <person name="Kong X."/>
            <person name="Bai Z."/>
        </authorList>
    </citation>
    <scope>NUCLEOTIDE SEQUENCE [LARGE SCALE GENOMIC DNA]</scope>
    <source>
        <strain evidence="5">QH-11</strain>
    </source>
</reference>
<name>A0A0N9N6U0_9ACTN</name>
<dbReference type="OrthoDB" id="9812528at2"/>
<reference evidence="4 5" key="2">
    <citation type="journal article" date="2017" name="Int. J. Syst. Evol. Microbiol.">
        <title>Gordonia phthalatica sp. nov., a di-n-butyl phthalate-degrading bacterium isolated from activated sludge.</title>
        <authorList>
            <person name="Jin D."/>
            <person name="Kong X."/>
            <person name="Jia M."/>
            <person name="Yu X."/>
            <person name="Wang X."/>
            <person name="Zhuang X."/>
            <person name="Deng Y."/>
            <person name="Bai Z."/>
        </authorList>
    </citation>
    <scope>NUCLEOTIDE SEQUENCE [LARGE SCALE GENOMIC DNA]</scope>
    <source>
        <strain evidence="4 5">QH-11</strain>
    </source>
</reference>
<dbReference type="GO" id="GO:0071281">
    <property type="term" value="P:cellular response to iron ion"/>
    <property type="evidence" value="ECO:0007669"/>
    <property type="project" value="TreeGrafter"/>
</dbReference>
<dbReference type="InterPro" id="IPR050902">
    <property type="entry name" value="ABC_Transporter_SBP"/>
</dbReference>
<dbReference type="Proteomes" id="UP000063789">
    <property type="component" value="Chromosome"/>
</dbReference>
<evidence type="ECO:0000313" key="5">
    <source>
        <dbReference type="Proteomes" id="UP000063789"/>
    </source>
</evidence>
<protein>
    <submittedName>
        <fullName evidence="4">ABC transporter substrate-binding protein</fullName>
    </submittedName>
</protein>
<dbReference type="AlphaFoldDB" id="A0A0N9N6U0"/>
<dbReference type="EMBL" id="CP011853">
    <property type="protein sequence ID" value="ALG83595.1"/>
    <property type="molecule type" value="Genomic_DNA"/>
</dbReference>
<dbReference type="PATRIC" id="fig|1136941.3.peg.511"/>
<feature type="chain" id="PRO_5039023155" evidence="2">
    <location>
        <begin position="24"/>
        <end position="396"/>
    </location>
</feature>
<organism evidence="4 5">
    <name type="scientific">Gordonia phthalatica</name>
    <dbReference type="NCBI Taxonomy" id="1136941"/>
    <lineage>
        <taxon>Bacteria</taxon>
        <taxon>Bacillati</taxon>
        <taxon>Actinomycetota</taxon>
        <taxon>Actinomycetes</taxon>
        <taxon>Mycobacteriales</taxon>
        <taxon>Gordoniaceae</taxon>
        <taxon>Gordonia</taxon>
    </lineage>
</organism>
<evidence type="ECO:0000259" key="3">
    <source>
        <dbReference type="Pfam" id="PF01497"/>
    </source>
</evidence>
<evidence type="ECO:0000313" key="4">
    <source>
        <dbReference type="EMBL" id="ALG83595.1"/>
    </source>
</evidence>
<gene>
    <name evidence="4" type="ORF">ACH46_02550</name>
</gene>
<dbReference type="Gene3D" id="3.40.50.1980">
    <property type="entry name" value="Nitrogenase molybdenum iron protein domain"/>
    <property type="match status" value="2"/>
</dbReference>
<feature type="domain" description="Fe/B12 periplasmic-binding" evidence="3">
    <location>
        <begin position="119"/>
        <end position="341"/>
    </location>
</feature>
<accession>A0A0N9N6U0</accession>
<dbReference type="SUPFAM" id="SSF53807">
    <property type="entry name" value="Helical backbone' metal receptor"/>
    <property type="match status" value="1"/>
</dbReference>
<evidence type="ECO:0000256" key="2">
    <source>
        <dbReference type="SAM" id="SignalP"/>
    </source>
</evidence>
<keyword evidence="2" id="KW-0732">Signal</keyword>
<keyword evidence="5" id="KW-1185">Reference proteome</keyword>
<dbReference type="PANTHER" id="PTHR30535">
    <property type="entry name" value="VITAMIN B12-BINDING PROTEIN"/>
    <property type="match status" value="1"/>
</dbReference>
<sequence>MRAPRLKVLLATAAVLVPLVATGCSSSTSTDAGASRDCITDFDASKDYFPDKSTIEDATGFTIDYHRSYQVVTVAEPYPGAEPAKYVLVRCGAPTPKLTGDLAGAPTVQTPIRSMYSGSTTQLPSMAALDRVDVVTGVANADYVSNQQVRDRISEGKVRGYADGTTVKTEDVITGHPDVLVSAGFDDPAYAKIAKAGIPVLADADWLEQSPLGRAEWIKFFAALTGTEKKAADTYSGIKKGYLEVAEKVKGAPKVDVLQGSVFSGKWTRPGGASYSSNLVEAAGGTSPWADDTSTGSLELSLETVIARQSGATVWIINNADINTLKALFAEEPRYRAFTKATSNVWNSTKAVSPSGANDFWERGVLRPDLVLGDLAALIHPELYPSHQFVFYQRLS</sequence>
<evidence type="ECO:0000256" key="1">
    <source>
        <dbReference type="ARBA" id="ARBA00008814"/>
    </source>
</evidence>
<dbReference type="STRING" id="1136941.ACH46_02550"/>
<dbReference type="InterPro" id="IPR002491">
    <property type="entry name" value="ABC_transptr_periplasmic_BD"/>
</dbReference>
<dbReference type="PANTHER" id="PTHR30535:SF34">
    <property type="entry name" value="MOLYBDATE-BINDING PROTEIN MOLA"/>
    <property type="match status" value="1"/>
</dbReference>
<proteinExistence type="inferred from homology"/>
<dbReference type="Pfam" id="PF01497">
    <property type="entry name" value="Peripla_BP_2"/>
    <property type="match status" value="1"/>
</dbReference>